<sequence length="556" mass="60798">MKSSMNTLLVLVAAIAGAQADHSFTFRNNCGGNVQPVIANVNCGYSPRCDTPGSGGVPNPAISYTGPQPGTIGPGGSKTMTINRQWNGRIFSQNGACGAKGEGCTMTEFNLDTGNAFTAQAYDISNIQVSANLTPPVDTPPNRIPSQDMNRQEEEYRKSVTIIFWYQANALPVRLHQMIPNFPYFQLSKVDFLVLELGLNSNTYLDTYNPDTGQWDQHPISAVRKVESQQRLLYRLRTSLLEGLKDEECLGLQDELKIQRRSHKSFRAQSSSPSPTRNRQDTHRCVCKRSSGDDPDVTTHVSHKVHIPNDYYLNHQSIVHRSNDDEGSLPNDTGASASASTLSNPSAVTNDTHPTSSQPLPTPPSSSSSNVSSDDFSYPGAALYDHNPTPNASATNIPSPNLPIPISPYPPHPPLKRWPNDYTVAEISAGFNSMDTLVAQSTNGSTMTHKSAFERVFGSRYVKSTVCRHRGVWKKAHPNLKAQYEAMGHDERAYWGEFVRVVEGRPSSLRIAGSNSTMNPTPTTNLVPRQGVTSEDEDGGNVDEARVIKNLQGNQG</sequence>
<feature type="compositionally biased region" description="Polar residues" evidence="1">
    <location>
        <begin position="330"/>
        <end position="353"/>
    </location>
</feature>
<feature type="compositionally biased region" description="Low complexity" evidence="1">
    <location>
        <begin position="514"/>
        <end position="525"/>
    </location>
</feature>
<keyword evidence="2" id="KW-0732">Signal</keyword>
<accession>A0A8H5LNI1</accession>
<keyword evidence="4" id="KW-1185">Reference proteome</keyword>
<feature type="region of interest" description="Disordered" evidence="1">
    <location>
        <begin position="132"/>
        <end position="151"/>
    </location>
</feature>
<feature type="chain" id="PRO_5034780871" evidence="2">
    <location>
        <begin position="21"/>
        <end position="556"/>
    </location>
</feature>
<proteinExistence type="predicted"/>
<feature type="signal peptide" evidence="2">
    <location>
        <begin position="1"/>
        <end position="20"/>
    </location>
</feature>
<protein>
    <submittedName>
        <fullName evidence="3">Uncharacterized protein</fullName>
    </submittedName>
</protein>
<dbReference type="AlphaFoldDB" id="A0A8H5LNI1"/>
<dbReference type="OrthoDB" id="128308at2759"/>
<reference evidence="3 4" key="1">
    <citation type="journal article" date="2020" name="ISME J.">
        <title>Uncovering the hidden diversity of litter-decomposition mechanisms in mushroom-forming fungi.</title>
        <authorList>
            <person name="Floudas D."/>
            <person name="Bentzer J."/>
            <person name="Ahren D."/>
            <person name="Johansson T."/>
            <person name="Persson P."/>
            <person name="Tunlid A."/>
        </authorList>
    </citation>
    <scope>NUCLEOTIDE SEQUENCE [LARGE SCALE GENOMIC DNA]</scope>
    <source>
        <strain evidence="3 4">CBS 146.42</strain>
    </source>
</reference>
<evidence type="ECO:0000256" key="2">
    <source>
        <dbReference type="SAM" id="SignalP"/>
    </source>
</evidence>
<dbReference type="EMBL" id="JAACJO010000001">
    <property type="protein sequence ID" value="KAF5363711.1"/>
    <property type="molecule type" value="Genomic_DNA"/>
</dbReference>
<feature type="region of interest" description="Disordered" evidence="1">
    <location>
        <begin position="511"/>
        <end position="542"/>
    </location>
</feature>
<gene>
    <name evidence="3" type="ORF">D9756_001122</name>
</gene>
<comment type="caution">
    <text evidence="3">The sequence shown here is derived from an EMBL/GenBank/DDBJ whole genome shotgun (WGS) entry which is preliminary data.</text>
</comment>
<feature type="compositionally biased region" description="Low complexity" evidence="1">
    <location>
        <begin position="354"/>
        <end position="379"/>
    </location>
</feature>
<feature type="compositionally biased region" description="Polar residues" evidence="1">
    <location>
        <begin position="267"/>
        <end position="277"/>
    </location>
</feature>
<name>A0A8H5LNI1_9AGAR</name>
<evidence type="ECO:0000256" key="1">
    <source>
        <dbReference type="SAM" id="MobiDB-lite"/>
    </source>
</evidence>
<feature type="region of interest" description="Disordered" evidence="1">
    <location>
        <begin position="321"/>
        <end position="400"/>
    </location>
</feature>
<feature type="region of interest" description="Disordered" evidence="1">
    <location>
        <begin position="261"/>
        <end position="300"/>
    </location>
</feature>
<evidence type="ECO:0000313" key="3">
    <source>
        <dbReference type="EMBL" id="KAF5363711.1"/>
    </source>
</evidence>
<dbReference type="Proteomes" id="UP000559027">
    <property type="component" value="Unassembled WGS sequence"/>
</dbReference>
<organism evidence="3 4">
    <name type="scientific">Leucocoprinus leucothites</name>
    <dbReference type="NCBI Taxonomy" id="201217"/>
    <lineage>
        <taxon>Eukaryota</taxon>
        <taxon>Fungi</taxon>
        <taxon>Dikarya</taxon>
        <taxon>Basidiomycota</taxon>
        <taxon>Agaricomycotina</taxon>
        <taxon>Agaricomycetes</taxon>
        <taxon>Agaricomycetidae</taxon>
        <taxon>Agaricales</taxon>
        <taxon>Agaricineae</taxon>
        <taxon>Agaricaceae</taxon>
        <taxon>Leucocoprinus</taxon>
    </lineage>
</organism>
<evidence type="ECO:0000313" key="4">
    <source>
        <dbReference type="Proteomes" id="UP000559027"/>
    </source>
</evidence>